<keyword evidence="8" id="KW-1185">Reference proteome</keyword>
<sequence>MSFASPPARAGSLPFLLGVLLLLLAPALTAAQHDHGGHSNGMDPSMDMPMTLAHGHMTAFLHFRPGDTLWFEGWVPGKGSSMFAACVGLFLLGIAERWTAALRAGVESAIRREVLGSAGRRKGREDTCIGGKVHPLLRDLVLMRGGTVAPFIVGHAWARFILHGAQAMFTALFMLTVMTFQVGFILSLVAGAGVGEMMYGRFTDAALTQEFE</sequence>
<name>A0A8H5M2M9_9AGAR</name>
<keyword evidence="5" id="KW-0406">Ion transport</keyword>
<feature type="transmembrane region" description="Helical" evidence="5">
    <location>
        <begin position="168"/>
        <end position="192"/>
    </location>
</feature>
<evidence type="ECO:0000256" key="6">
    <source>
        <dbReference type="SAM" id="SignalP"/>
    </source>
</evidence>
<feature type="transmembrane region" description="Helical" evidence="5">
    <location>
        <begin position="79"/>
        <end position="95"/>
    </location>
</feature>
<keyword evidence="5" id="KW-0813">Transport</keyword>
<dbReference type="OrthoDB" id="73901at2759"/>
<comment type="caution">
    <text evidence="7">The sequence shown here is derived from an EMBL/GenBank/DDBJ whole genome shotgun (WGS) entry which is preliminary data.</text>
</comment>
<keyword evidence="6" id="KW-0732">Signal</keyword>
<keyword evidence="3 5" id="KW-1133">Transmembrane helix</keyword>
<evidence type="ECO:0000256" key="2">
    <source>
        <dbReference type="ARBA" id="ARBA00022692"/>
    </source>
</evidence>
<dbReference type="InterPro" id="IPR007274">
    <property type="entry name" value="Cop_transporter"/>
</dbReference>
<comment type="subcellular location">
    <subcellularLocation>
        <location evidence="1 5">Membrane</location>
        <topology evidence="1 5">Multi-pass membrane protein</topology>
    </subcellularLocation>
</comment>
<evidence type="ECO:0000256" key="4">
    <source>
        <dbReference type="ARBA" id="ARBA00023136"/>
    </source>
</evidence>
<dbReference type="PANTHER" id="PTHR12483:SF27">
    <property type="entry name" value="COPPER TRANSPORT PROTEIN CTR1"/>
    <property type="match status" value="1"/>
</dbReference>
<protein>
    <recommendedName>
        <fullName evidence="5">Copper transport protein</fullName>
    </recommendedName>
</protein>
<dbReference type="Pfam" id="PF04145">
    <property type="entry name" value="Ctr"/>
    <property type="match status" value="1"/>
</dbReference>
<reference evidence="7 8" key="1">
    <citation type="journal article" date="2020" name="ISME J.">
        <title>Uncovering the hidden diversity of litter-decomposition mechanisms in mushroom-forming fungi.</title>
        <authorList>
            <person name="Floudas D."/>
            <person name="Bentzer J."/>
            <person name="Ahren D."/>
            <person name="Johansson T."/>
            <person name="Persson P."/>
            <person name="Tunlid A."/>
        </authorList>
    </citation>
    <scope>NUCLEOTIDE SEQUENCE [LARGE SCALE GENOMIC DNA]</scope>
    <source>
        <strain evidence="7 8">CBS 661.87</strain>
    </source>
</reference>
<evidence type="ECO:0000256" key="3">
    <source>
        <dbReference type="ARBA" id="ARBA00022989"/>
    </source>
</evidence>
<dbReference type="AlphaFoldDB" id="A0A8H5M2M9"/>
<evidence type="ECO:0000313" key="7">
    <source>
        <dbReference type="EMBL" id="KAF5378456.1"/>
    </source>
</evidence>
<proteinExistence type="inferred from homology"/>
<accession>A0A8H5M2M9</accession>
<evidence type="ECO:0000313" key="8">
    <source>
        <dbReference type="Proteomes" id="UP000565441"/>
    </source>
</evidence>
<dbReference type="PANTHER" id="PTHR12483">
    <property type="entry name" value="SOLUTE CARRIER FAMILY 31 COPPER TRANSPORTERS"/>
    <property type="match status" value="1"/>
</dbReference>
<dbReference type="EMBL" id="JAACJP010000019">
    <property type="protein sequence ID" value="KAF5378456.1"/>
    <property type="molecule type" value="Genomic_DNA"/>
</dbReference>
<dbReference type="Proteomes" id="UP000565441">
    <property type="component" value="Unassembled WGS sequence"/>
</dbReference>
<organism evidence="7 8">
    <name type="scientific">Tricholomella constricta</name>
    <dbReference type="NCBI Taxonomy" id="117010"/>
    <lineage>
        <taxon>Eukaryota</taxon>
        <taxon>Fungi</taxon>
        <taxon>Dikarya</taxon>
        <taxon>Basidiomycota</taxon>
        <taxon>Agaricomycotina</taxon>
        <taxon>Agaricomycetes</taxon>
        <taxon>Agaricomycetidae</taxon>
        <taxon>Agaricales</taxon>
        <taxon>Tricholomatineae</taxon>
        <taxon>Lyophyllaceae</taxon>
        <taxon>Tricholomella</taxon>
    </lineage>
</organism>
<feature type="transmembrane region" description="Helical" evidence="5">
    <location>
        <begin position="141"/>
        <end position="162"/>
    </location>
</feature>
<feature type="signal peptide" evidence="6">
    <location>
        <begin position="1"/>
        <end position="31"/>
    </location>
</feature>
<keyword evidence="4 5" id="KW-0472">Membrane</keyword>
<evidence type="ECO:0000256" key="1">
    <source>
        <dbReference type="ARBA" id="ARBA00004141"/>
    </source>
</evidence>
<evidence type="ECO:0000256" key="5">
    <source>
        <dbReference type="RuleBase" id="RU367022"/>
    </source>
</evidence>
<keyword evidence="5" id="KW-0187">Copper transport</keyword>
<keyword evidence="5" id="KW-0186">Copper</keyword>
<gene>
    <name evidence="7" type="ORF">D9615_007066</name>
</gene>
<keyword evidence="2 5" id="KW-0812">Transmembrane</keyword>
<comment type="similarity">
    <text evidence="5">Belongs to the copper transporter (Ctr) (TC 1.A.56) family. SLC31A subfamily.</text>
</comment>
<dbReference type="GO" id="GO:0005375">
    <property type="term" value="F:copper ion transmembrane transporter activity"/>
    <property type="evidence" value="ECO:0007669"/>
    <property type="project" value="UniProtKB-UniRule"/>
</dbReference>
<feature type="chain" id="PRO_5034617527" description="Copper transport protein" evidence="6">
    <location>
        <begin position="32"/>
        <end position="212"/>
    </location>
</feature>
<dbReference type="GO" id="GO:0005886">
    <property type="term" value="C:plasma membrane"/>
    <property type="evidence" value="ECO:0007669"/>
    <property type="project" value="TreeGrafter"/>
</dbReference>